<gene>
    <name evidence="1" type="ORF">B9T62_02590</name>
</gene>
<proteinExistence type="predicted"/>
<reference evidence="1 2" key="1">
    <citation type="submission" date="2017-06" db="EMBL/GenBank/DDBJ databases">
        <title>Complete genome sequence of Paenibacillus donghaensis KCTC 13049T isolated from East Sea sediment, South Korea.</title>
        <authorList>
            <person name="Jung B.K."/>
            <person name="Hong S.-J."/>
            <person name="Shin J.-H."/>
        </authorList>
    </citation>
    <scope>NUCLEOTIDE SEQUENCE [LARGE SCALE GENOMIC DNA]</scope>
    <source>
        <strain evidence="1 2">KCTC 13049</strain>
    </source>
</reference>
<dbReference type="KEGG" id="pdh:B9T62_02590"/>
<evidence type="ECO:0000313" key="1">
    <source>
        <dbReference type="EMBL" id="ASA19791.1"/>
    </source>
</evidence>
<accession>A0A2Z2KJ48</accession>
<dbReference type="AlphaFoldDB" id="A0A2Z2KJ48"/>
<dbReference type="Proteomes" id="UP000249890">
    <property type="component" value="Chromosome"/>
</dbReference>
<keyword evidence="2" id="KW-1185">Reference proteome</keyword>
<protein>
    <submittedName>
        <fullName evidence="1">Uncharacterized protein</fullName>
    </submittedName>
</protein>
<organism evidence="1 2">
    <name type="scientific">Paenibacillus donghaensis</name>
    <dbReference type="NCBI Taxonomy" id="414771"/>
    <lineage>
        <taxon>Bacteria</taxon>
        <taxon>Bacillati</taxon>
        <taxon>Bacillota</taxon>
        <taxon>Bacilli</taxon>
        <taxon>Bacillales</taxon>
        <taxon>Paenibacillaceae</taxon>
        <taxon>Paenibacillus</taxon>
    </lineage>
</organism>
<dbReference type="EMBL" id="CP021780">
    <property type="protein sequence ID" value="ASA19791.1"/>
    <property type="molecule type" value="Genomic_DNA"/>
</dbReference>
<sequence length="70" mass="8295">MAVSKDHLNKFNNYLKMLSLSQLNSWKNWQLIRTAEIFLGMTNQLHKRILTILPEPKSQLLVVRESNLRM</sequence>
<name>A0A2Z2KJ48_9BACL</name>
<evidence type="ECO:0000313" key="2">
    <source>
        <dbReference type="Proteomes" id="UP000249890"/>
    </source>
</evidence>